<feature type="domain" description="Anaphase-promoting complex subunit 5" evidence="1">
    <location>
        <begin position="810"/>
        <end position="868"/>
    </location>
</feature>
<accession>A0A9P5YBT4</accession>
<dbReference type="InterPro" id="IPR026000">
    <property type="entry name" value="Apc5_dom"/>
</dbReference>
<dbReference type="Pfam" id="PF12862">
    <property type="entry name" value="ANAPC5"/>
    <property type="match status" value="5"/>
</dbReference>
<feature type="domain" description="Anaphase-promoting complex subunit 5" evidence="1">
    <location>
        <begin position="1016"/>
        <end position="1049"/>
    </location>
</feature>
<dbReference type="OrthoDB" id="2978551at2759"/>
<dbReference type="Proteomes" id="UP000807353">
    <property type="component" value="Unassembled WGS sequence"/>
</dbReference>
<feature type="domain" description="Anaphase-promoting complex subunit 5" evidence="1">
    <location>
        <begin position="937"/>
        <end position="965"/>
    </location>
</feature>
<dbReference type="PANTHER" id="PTHR19959">
    <property type="entry name" value="KINESIN LIGHT CHAIN"/>
    <property type="match status" value="1"/>
</dbReference>
<dbReference type="InterPro" id="IPR011990">
    <property type="entry name" value="TPR-like_helical_dom_sf"/>
</dbReference>
<dbReference type="PANTHER" id="PTHR19959:SF119">
    <property type="entry name" value="FUNGAL LIPASE-LIKE DOMAIN-CONTAINING PROTEIN"/>
    <property type="match status" value="1"/>
</dbReference>
<keyword evidence="3" id="KW-1185">Reference proteome</keyword>
<feature type="domain" description="Anaphase-promoting complex subunit 5" evidence="1">
    <location>
        <begin position="539"/>
        <end position="606"/>
    </location>
</feature>
<dbReference type="SMART" id="SM00028">
    <property type="entry name" value="TPR"/>
    <property type="match status" value="6"/>
</dbReference>
<dbReference type="Gene3D" id="1.25.40.10">
    <property type="entry name" value="Tetratricopeptide repeat domain"/>
    <property type="match status" value="4"/>
</dbReference>
<gene>
    <name evidence="2" type="ORF">BDZ94DRAFT_1305685</name>
</gene>
<sequence length="1140" mass="127479">MPVDPISIAGLVIALIQATREIQKSIDKVPRNRKNVRKLMSDIADFVNKLKEHCEKHVLDESPEMHLALSDLLERMGEVGLLCRNLVVPRAKGRFNKMRAAFKAWLTCDLIETMIEELKDKAQAATDRFLVFTLIRIEGPIHGIASTIVRIEEPIHGMASAIPRIEQKLENFVADFQTRTPSCARSSQIVTTITTSTAQTMEVSSTPPGQLYLQEQLKVIVSTLGTLSTAPSLGREDPYGLYMKPFTSVIPHRLVMNHQTSAACHREVIAATLGIINILQGPSGEAIIQNGAWEMVNLAIRLYHLGMYSDAETIGILTVDLYKALSSANTRVYEPYLALALRNLSEYKMKTDDYQGATKAIEDCVVMEREMLDKICRYRVHLELSNSLLRMWEVFTRDGNFEKGLKVAQESLELLDRIRAELGEWGPYASDESSSAETFVDEAIGDAIPQPVNSNQEWDYVSTLWLELNTAQACHSLSFSLEDTGQICDAYNNELRALTIYRGLYHEYPGIYDEKLARCLAHISSTPLANDIPPLISLRYKQESNHLFRALAASHPAKFTAPFKESLWQYATLLHDTGNFEAAEQCSYEALELIRKSNNDRILLANALQDSSRNLLRIKQNKTVITIKREVIEIYRQLSTNSTAELGPTIIADQLCDLAFDHIRAGQNDYAVSACREAIQYYRSVLPPEDSGNLHSAGLARALSALTHALNVTQQYSQALSTGSEALALYQRLFVNDRGLIEPYLSALKRVGAAACHVDDTNAIKIHSDVVQAFRVLADSSPDHVKWGLVDALHDHNYMLVKYQRTHESRHITEELVNYFRDIPLESAEVSLRYMAALTNHAESYAELGRIGEALLLCKRAIAIGQEFATTADDSENSLGLANALSTYSEYLRYIGRYDEALPASKATLEIFPRHSQDNKLMLACRLHEYSINLQHAKRLPEAIAAAEEAVGLCRSSSSATFLDKMKLPHVLETLSSALVEAGDKDRAFETILEAINLFQEIRSNPSTAEPWSYAETLYANALVNISFQYASRGNWKYAEATISEAIAIFKTRVISASIYYPPLARALDFAVIQFCASGNHREAKAAAQDLHERKHYLESIDPEVAMLVRVALAEIAGRPSQSILRQKYLECTRCSFVQA</sequence>
<dbReference type="EMBL" id="MU150238">
    <property type="protein sequence ID" value="KAF9467207.1"/>
    <property type="molecule type" value="Genomic_DNA"/>
</dbReference>
<dbReference type="SUPFAM" id="SSF48452">
    <property type="entry name" value="TPR-like"/>
    <property type="match status" value="3"/>
</dbReference>
<comment type="caution">
    <text evidence="2">The sequence shown here is derived from an EMBL/GenBank/DDBJ whole genome shotgun (WGS) entry which is preliminary data.</text>
</comment>
<organism evidence="2 3">
    <name type="scientific">Collybia nuda</name>
    <dbReference type="NCBI Taxonomy" id="64659"/>
    <lineage>
        <taxon>Eukaryota</taxon>
        <taxon>Fungi</taxon>
        <taxon>Dikarya</taxon>
        <taxon>Basidiomycota</taxon>
        <taxon>Agaricomycotina</taxon>
        <taxon>Agaricomycetes</taxon>
        <taxon>Agaricomycetidae</taxon>
        <taxon>Agaricales</taxon>
        <taxon>Tricholomatineae</taxon>
        <taxon>Clitocybaceae</taxon>
        <taxon>Collybia</taxon>
    </lineage>
</organism>
<feature type="domain" description="Anaphase-promoting complex subunit 5" evidence="1">
    <location>
        <begin position="335"/>
        <end position="376"/>
    </location>
</feature>
<evidence type="ECO:0000313" key="3">
    <source>
        <dbReference type="Proteomes" id="UP000807353"/>
    </source>
</evidence>
<name>A0A9P5YBT4_9AGAR</name>
<protein>
    <recommendedName>
        <fullName evidence="1">Anaphase-promoting complex subunit 5 domain-containing protein</fullName>
    </recommendedName>
</protein>
<proteinExistence type="predicted"/>
<evidence type="ECO:0000313" key="2">
    <source>
        <dbReference type="EMBL" id="KAF9467207.1"/>
    </source>
</evidence>
<reference evidence="2" key="1">
    <citation type="submission" date="2020-11" db="EMBL/GenBank/DDBJ databases">
        <authorList>
            <consortium name="DOE Joint Genome Institute"/>
            <person name="Ahrendt S."/>
            <person name="Riley R."/>
            <person name="Andreopoulos W."/>
            <person name="Labutti K."/>
            <person name="Pangilinan J."/>
            <person name="Ruiz-Duenas F.J."/>
            <person name="Barrasa J.M."/>
            <person name="Sanchez-Garcia M."/>
            <person name="Camarero S."/>
            <person name="Miyauchi S."/>
            <person name="Serrano A."/>
            <person name="Linde D."/>
            <person name="Babiker R."/>
            <person name="Drula E."/>
            <person name="Ayuso-Fernandez I."/>
            <person name="Pacheco R."/>
            <person name="Padilla G."/>
            <person name="Ferreira P."/>
            <person name="Barriuso J."/>
            <person name="Kellner H."/>
            <person name="Castanera R."/>
            <person name="Alfaro M."/>
            <person name="Ramirez L."/>
            <person name="Pisabarro A.G."/>
            <person name="Kuo A."/>
            <person name="Tritt A."/>
            <person name="Lipzen A."/>
            <person name="He G."/>
            <person name="Yan M."/>
            <person name="Ng V."/>
            <person name="Cullen D."/>
            <person name="Martin F."/>
            <person name="Rosso M.-N."/>
            <person name="Henrissat B."/>
            <person name="Hibbett D."/>
            <person name="Martinez A.T."/>
            <person name="Grigoriev I.V."/>
        </authorList>
    </citation>
    <scope>NUCLEOTIDE SEQUENCE</scope>
    <source>
        <strain evidence="2">CBS 247.69</strain>
    </source>
</reference>
<dbReference type="InterPro" id="IPR019734">
    <property type="entry name" value="TPR_rpt"/>
</dbReference>
<dbReference type="AlphaFoldDB" id="A0A9P5YBT4"/>
<evidence type="ECO:0000259" key="1">
    <source>
        <dbReference type="Pfam" id="PF12862"/>
    </source>
</evidence>